<dbReference type="OrthoDB" id="199771at2759"/>
<dbReference type="Pfam" id="PF01253">
    <property type="entry name" value="SUI1"/>
    <property type="match status" value="1"/>
</dbReference>
<dbReference type="CDD" id="cd21156">
    <property type="entry name" value="PUA_eIF2d-like"/>
    <property type="match status" value="1"/>
</dbReference>
<dbReference type="Pfam" id="PF25304">
    <property type="entry name" value="WHD_eIF2D"/>
    <property type="match status" value="1"/>
</dbReference>
<dbReference type="HOGENOM" id="CLU_012487_1_0_1"/>
<dbReference type="GO" id="GO:0003743">
    <property type="term" value="F:translation initiation factor activity"/>
    <property type="evidence" value="ECO:0007669"/>
    <property type="project" value="InterPro"/>
</dbReference>
<reference evidence="2 3" key="1">
    <citation type="journal article" date="2007" name="Proc. Natl. Acad. Sci. U.S.A.">
        <title>Independent sorting-out of thousands of duplicated gene pairs in two yeast species descended from a whole-genome duplication.</title>
        <authorList>
            <person name="Scannell D.R."/>
            <person name="Frank A.C."/>
            <person name="Conant G.C."/>
            <person name="Byrne K.P."/>
            <person name="Woolfit M."/>
            <person name="Wolfe K.H."/>
        </authorList>
    </citation>
    <scope>NUCLEOTIDE SEQUENCE [LARGE SCALE GENOMIC DNA]</scope>
    <source>
        <strain evidence="3">ATCC 22028 / DSM 70294 / BCRC 21397 / CBS 2163 / NBRC 10782 / NRRL Y-8283 / UCD 57-17</strain>
    </source>
</reference>
<dbReference type="PANTHER" id="PTHR12217">
    <property type="entry name" value="EUKARYOTIC TRANSLATION INITIATION FACTOR 2D"/>
    <property type="match status" value="1"/>
</dbReference>
<feature type="domain" description="SUI1" evidence="1">
    <location>
        <begin position="474"/>
        <end position="547"/>
    </location>
</feature>
<dbReference type="InterPro" id="IPR041366">
    <property type="entry name" value="Pre-PUA"/>
</dbReference>
<dbReference type="Gene3D" id="3.30.780.10">
    <property type="entry name" value="SUI1-like domain"/>
    <property type="match status" value="1"/>
</dbReference>
<evidence type="ECO:0000313" key="3">
    <source>
        <dbReference type="Proteomes" id="UP000000267"/>
    </source>
</evidence>
<dbReference type="PhylomeDB" id="A7TRR3"/>
<dbReference type="Pfam" id="PF17832">
    <property type="entry name" value="Pre-PUA"/>
    <property type="match status" value="1"/>
</dbReference>
<dbReference type="SUPFAM" id="SSF47592">
    <property type="entry name" value="SWIB/MDM2 domain"/>
    <property type="match status" value="1"/>
</dbReference>
<dbReference type="AlphaFoldDB" id="A7TRR3"/>
<dbReference type="STRING" id="436907.A7TRR3"/>
<dbReference type="Pfam" id="PF26292">
    <property type="entry name" value="PUA_elF2D"/>
    <property type="match status" value="1"/>
</dbReference>
<name>A7TRR3_VANPO</name>
<dbReference type="GO" id="GO:0006364">
    <property type="term" value="P:rRNA processing"/>
    <property type="evidence" value="ECO:0007669"/>
    <property type="project" value="EnsemblFungi"/>
</dbReference>
<dbReference type="InterPro" id="IPR036877">
    <property type="entry name" value="SUI1_dom_sf"/>
</dbReference>
<dbReference type="InterPro" id="IPR036885">
    <property type="entry name" value="SWIB_MDM2_dom_sf"/>
</dbReference>
<accession>A7TRR3</accession>
<dbReference type="InterPro" id="IPR039757">
    <property type="entry name" value="EIF2D"/>
</dbReference>
<dbReference type="EMBL" id="DS480486">
    <property type="protein sequence ID" value="EDO15035.1"/>
    <property type="molecule type" value="Genomic_DNA"/>
</dbReference>
<dbReference type="InParanoid" id="A7TRR3"/>
<dbReference type="CDD" id="cd11608">
    <property type="entry name" value="eIF2D_C"/>
    <property type="match status" value="1"/>
</dbReference>
<proteinExistence type="predicted"/>
<dbReference type="InterPro" id="IPR057429">
    <property type="entry name" value="WH_eIF2D"/>
</dbReference>
<dbReference type="SUPFAM" id="SSF55159">
    <property type="entry name" value="eIF1-like"/>
    <property type="match status" value="1"/>
</dbReference>
<dbReference type="GO" id="GO:0003723">
    <property type="term" value="F:RNA binding"/>
    <property type="evidence" value="ECO:0007669"/>
    <property type="project" value="EnsemblFungi"/>
</dbReference>
<dbReference type="FunCoup" id="A7TRR3">
    <property type="interactions" value="503"/>
</dbReference>
<dbReference type="GeneID" id="5543082"/>
<dbReference type="InterPro" id="IPR048248">
    <property type="entry name" value="PUA_eIF2d-like"/>
</dbReference>
<dbReference type="Gene3D" id="3.10.400.20">
    <property type="match status" value="1"/>
</dbReference>
<dbReference type="Proteomes" id="UP000000267">
    <property type="component" value="Unassembled WGS sequence"/>
</dbReference>
<dbReference type="InterPro" id="IPR058886">
    <property type="entry name" value="SWIB_eIF2D"/>
</dbReference>
<dbReference type="FunFam" id="3.30.780.10:FF:000008">
    <property type="entry name" value="eukaryotic translation initiation factor 2D"/>
    <property type="match status" value="1"/>
</dbReference>
<dbReference type="InterPro" id="IPR015947">
    <property type="entry name" value="PUA-like_sf"/>
</dbReference>
<dbReference type="Pfam" id="PF26291">
    <property type="entry name" value="SWIB_eIF2D"/>
    <property type="match status" value="1"/>
</dbReference>
<gene>
    <name evidence="2" type="ORF">Kpol_392p2</name>
</gene>
<evidence type="ECO:0000259" key="1">
    <source>
        <dbReference type="PROSITE" id="PS50296"/>
    </source>
</evidence>
<dbReference type="InterPro" id="IPR039759">
    <property type="entry name" value="eIF2D_SUI1"/>
</dbReference>
<dbReference type="OMA" id="MFLKPYR"/>
<dbReference type="KEGG" id="vpo:Kpol_392p2"/>
<dbReference type="GO" id="GO:0001731">
    <property type="term" value="P:formation of translation preinitiation complex"/>
    <property type="evidence" value="ECO:0007669"/>
    <property type="project" value="InterPro"/>
</dbReference>
<keyword evidence="3" id="KW-1185">Reference proteome</keyword>
<dbReference type="RefSeq" id="XP_001642893.1">
    <property type="nucleotide sequence ID" value="XM_001642843.1"/>
</dbReference>
<dbReference type="InterPro" id="IPR001950">
    <property type="entry name" value="SUI1"/>
</dbReference>
<evidence type="ECO:0000313" key="2">
    <source>
        <dbReference type="EMBL" id="EDO15035.1"/>
    </source>
</evidence>
<dbReference type="PROSITE" id="PS50296">
    <property type="entry name" value="SUI1"/>
    <property type="match status" value="1"/>
</dbReference>
<organism evidence="3">
    <name type="scientific">Vanderwaltozyma polyspora (strain ATCC 22028 / DSM 70294 / BCRC 21397 / CBS 2163 / NBRC 10782 / NRRL Y-8283 / UCD 57-17)</name>
    <name type="common">Kluyveromyces polysporus</name>
    <dbReference type="NCBI Taxonomy" id="436907"/>
    <lineage>
        <taxon>Eukaryota</taxon>
        <taxon>Fungi</taxon>
        <taxon>Dikarya</taxon>
        <taxon>Ascomycota</taxon>
        <taxon>Saccharomycotina</taxon>
        <taxon>Saccharomycetes</taxon>
        <taxon>Saccharomycetales</taxon>
        <taxon>Saccharomycetaceae</taxon>
        <taxon>Vanderwaltozyma</taxon>
    </lineage>
</organism>
<sequence length="566" mass="63768">MFKKTPHIKSLSNLKNSERKKLLQSCKAQTGSTDYNFPTSVIKQTNFNAQTSVGVIYTDEEGSPLWFKEKHSELLFPTVYTCWEDPTLLPIVLTHDIVINEHIFNGANLMISGTLPPFDSRLVPATICGIATRNNPNTIVAVGVVQLDMPSYSSVIGKTGVAVNVLHYWGDGMSVAFKMKRDIPTIVGGKDKSVDATENDQSPVIITEEEKTEDDSIPEISSNDVSELAQEESALTVEDIDHFITRSLYYTLTNDLKLAFPIPSSSFISNHIMRNLPPVDHNLVNIKKTSWKKSSKFLKHFEKEGFIKLKGKGEDLTIVGSNKEKEELKKFEPYRISNSSSNSGKKINSNRQESENMMYSLVFYSPKGSAKQFMTLTELPYKNWYTAIELKNAVTEYIKKKELVDKKNPKMANLDDRLYDMCYTKKSTNPPRHITRAAVIESFTTNNFTELYQLFKNDDTPLTKNPVRGSPPRIKIVTEMKIGRKIVTRVSNFESFGIDADALAGDLRRLCSGSTTIGETTTSPKTTEVQVQGPHSKIIIDHLNSLSIPTKWIDFENKLKPKKIRN</sequence>
<dbReference type="eggNOG" id="KOG2522">
    <property type="taxonomic scope" value="Eukaryota"/>
</dbReference>
<dbReference type="SUPFAM" id="SSF88697">
    <property type="entry name" value="PUA domain-like"/>
    <property type="match status" value="1"/>
</dbReference>
<protein>
    <recommendedName>
        <fullName evidence="1">SUI1 domain-containing protein</fullName>
    </recommendedName>
</protein>
<dbReference type="PANTHER" id="PTHR12217:SF4">
    <property type="entry name" value="EUKARYOTIC TRANSLATION INITIATION FACTOR 2D"/>
    <property type="match status" value="1"/>
</dbReference>